<protein>
    <submittedName>
        <fullName evidence="1">Uncharacterized protein</fullName>
    </submittedName>
</protein>
<reference evidence="1" key="1">
    <citation type="submission" date="2019-08" db="EMBL/GenBank/DDBJ databases">
        <authorList>
            <person name="Kucharzyk K."/>
            <person name="Murdoch R.W."/>
            <person name="Higgins S."/>
            <person name="Loffler F."/>
        </authorList>
    </citation>
    <scope>NUCLEOTIDE SEQUENCE</scope>
</reference>
<comment type="caution">
    <text evidence="1">The sequence shown here is derived from an EMBL/GenBank/DDBJ whole genome shotgun (WGS) entry which is preliminary data.</text>
</comment>
<organism evidence="1">
    <name type="scientific">bioreactor metagenome</name>
    <dbReference type="NCBI Taxonomy" id="1076179"/>
    <lineage>
        <taxon>unclassified sequences</taxon>
        <taxon>metagenomes</taxon>
        <taxon>ecological metagenomes</taxon>
    </lineage>
</organism>
<accession>A0A645F739</accession>
<dbReference type="EMBL" id="VSSQ01054479">
    <property type="protein sequence ID" value="MPN08434.1"/>
    <property type="molecule type" value="Genomic_DNA"/>
</dbReference>
<dbReference type="AlphaFoldDB" id="A0A645F739"/>
<name>A0A645F739_9ZZZZ</name>
<gene>
    <name evidence="1" type="ORF">SDC9_155716</name>
</gene>
<evidence type="ECO:0000313" key="1">
    <source>
        <dbReference type="EMBL" id="MPN08434.1"/>
    </source>
</evidence>
<sequence length="156" mass="18209">MVEISPVQEIPFRIKQVQFINEFIDQKRFAFAFILRIGHRAGKQGIIHRLVESRDAHPIPGFKWDFFQLDEFSVHNQTQPEYSLGDALQVVFDAQKLMVDVLIGFPYDPKIFKEDAESFADILTACRHSCHLLYFPCQSAYRRHSAYPKSHLRIPT</sequence>
<proteinExistence type="predicted"/>